<dbReference type="InterPro" id="IPR016194">
    <property type="entry name" value="SPOC-like_C_dom_sf"/>
</dbReference>
<name>A0A1I4A4Z9_9HYPH</name>
<evidence type="ECO:0000256" key="3">
    <source>
        <dbReference type="SAM" id="MobiDB-lite"/>
    </source>
</evidence>
<proteinExistence type="inferred from homology"/>
<feature type="compositionally biased region" description="Low complexity" evidence="3">
    <location>
        <begin position="292"/>
        <end position="305"/>
    </location>
</feature>
<evidence type="ECO:0000256" key="1">
    <source>
        <dbReference type="ARBA" id="ARBA00023125"/>
    </source>
</evidence>
<comment type="function">
    <text evidence="2">With LigD forms a non-homologous end joining (NHEJ) DNA repair enzyme, which repairs dsDNA breaks with reduced fidelity. Binds linear dsDNA with 5'- and 3'- overhangs but not closed circular dsDNA nor ssDNA. Recruits and stimulates the ligase activity of LigD.</text>
</comment>
<dbReference type="PANTHER" id="PTHR41251:SF1">
    <property type="entry name" value="NON-HOMOLOGOUS END JOINING PROTEIN KU"/>
    <property type="match status" value="1"/>
</dbReference>
<dbReference type="RefSeq" id="WP_091682449.1">
    <property type="nucleotide sequence ID" value="NZ_FOSN01000009.1"/>
</dbReference>
<evidence type="ECO:0000313" key="5">
    <source>
        <dbReference type="EMBL" id="SFK51415.1"/>
    </source>
</evidence>
<feature type="domain" description="Ku" evidence="4">
    <location>
        <begin position="56"/>
        <end position="185"/>
    </location>
</feature>
<dbReference type="NCBIfam" id="TIGR02772">
    <property type="entry name" value="Ku_bact"/>
    <property type="match status" value="1"/>
</dbReference>
<dbReference type="HAMAP" id="MF_01875">
    <property type="entry name" value="Prokaryotic_Ku"/>
    <property type="match status" value="1"/>
</dbReference>
<dbReference type="SMART" id="SM00559">
    <property type="entry name" value="Ku78"/>
    <property type="match status" value="1"/>
</dbReference>
<comment type="similarity">
    <text evidence="2">Belongs to the prokaryotic Ku family.</text>
</comment>
<dbReference type="Proteomes" id="UP000198755">
    <property type="component" value="Unassembled WGS sequence"/>
</dbReference>
<dbReference type="EMBL" id="FOSN01000009">
    <property type="protein sequence ID" value="SFK51415.1"/>
    <property type="molecule type" value="Genomic_DNA"/>
</dbReference>
<keyword evidence="2" id="KW-0234">DNA repair</keyword>
<dbReference type="OrthoDB" id="9780854at2"/>
<dbReference type="PANTHER" id="PTHR41251">
    <property type="entry name" value="NON-HOMOLOGOUS END JOINING PROTEIN KU"/>
    <property type="match status" value="1"/>
</dbReference>
<dbReference type="CDD" id="cd00789">
    <property type="entry name" value="KU_like"/>
    <property type="match status" value="1"/>
</dbReference>
<gene>
    <name evidence="2" type="primary">ku</name>
    <name evidence="5" type="ORF">SAMN05444581_10991</name>
</gene>
<accession>A0A1I4A4Z9</accession>
<dbReference type="GO" id="GO:0003690">
    <property type="term" value="F:double-stranded DNA binding"/>
    <property type="evidence" value="ECO:0007669"/>
    <property type="project" value="UniProtKB-UniRule"/>
</dbReference>
<evidence type="ECO:0000313" key="6">
    <source>
        <dbReference type="Proteomes" id="UP000198755"/>
    </source>
</evidence>
<dbReference type="InterPro" id="IPR006164">
    <property type="entry name" value="DNA_bd_Ku70/Ku80"/>
</dbReference>
<dbReference type="AlphaFoldDB" id="A0A1I4A4Z9"/>
<keyword evidence="2" id="KW-0227">DNA damage</keyword>
<keyword evidence="1 2" id="KW-0238">DNA-binding</keyword>
<dbReference type="STRING" id="1612308.SAMN05444581_10991"/>
<dbReference type="Pfam" id="PF02735">
    <property type="entry name" value="Ku"/>
    <property type="match status" value="1"/>
</dbReference>
<comment type="subunit">
    <text evidence="2">Homodimer. Interacts with LigD.</text>
</comment>
<protein>
    <recommendedName>
        <fullName evidence="2">Non-homologous end joining protein Ku</fullName>
    </recommendedName>
</protein>
<keyword evidence="6" id="KW-1185">Reference proteome</keyword>
<dbReference type="GO" id="GO:0006310">
    <property type="term" value="P:DNA recombination"/>
    <property type="evidence" value="ECO:0007669"/>
    <property type="project" value="UniProtKB-KW"/>
</dbReference>
<dbReference type="Gene3D" id="2.40.290.10">
    <property type="match status" value="1"/>
</dbReference>
<keyword evidence="2" id="KW-0233">DNA recombination</keyword>
<evidence type="ECO:0000256" key="2">
    <source>
        <dbReference type="HAMAP-Rule" id="MF_01875"/>
    </source>
</evidence>
<dbReference type="PIRSF" id="PIRSF006493">
    <property type="entry name" value="Prok_Ku"/>
    <property type="match status" value="1"/>
</dbReference>
<dbReference type="GO" id="GO:0006303">
    <property type="term" value="P:double-strand break repair via nonhomologous end joining"/>
    <property type="evidence" value="ECO:0007669"/>
    <property type="project" value="UniProtKB-UniRule"/>
</dbReference>
<dbReference type="InterPro" id="IPR009187">
    <property type="entry name" value="Prok_Ku"/>
</dbReference>
<sequence length="312" mass="34633">MAPSRPYWKGYLKLSLVSCPIALYSAASSTERVAFKQINRKTGNRLKQQMVDEETGEVVETADKGRGFEIAKNTYVAVDDEDIDAIAIESNHTIDIDSFVPRVQIDERFLESPYYLVPDDRVGQDAFAVIREAMRGKGMVAIGRVTLAKRERVMMLQPWDKGLLGVMLRFAYEIRDASLYFGDLPDLVIPPDMLKLAEHILDSKTADFEPSQFKDRYEEAMVAMLRSKQAGAPAKQIKAASPENPNVINLMEALKRSLAAEPKTAPPSKSKKPRRKMEGQGEMLLPITGKGPPKAAAPKQPAAKPRTSRKAG</sequence>
<organism evidence="5 6">
    <name type="scientific">Methylocapsa palsarum</name>
    <dbReference type="NCBI Taxonomy" id="1612308"/>
    <lineage>
        <taxon>Bacteria</taxon>
        <taxon>Pseudomonadati</taxon>
        <taxon>Pseudomonadota</taxon>
        <taxon>Alphaproteobacteria</taxon>
        <taxon>Hyphomicrobiales</taxon>
        <taxon>Beijerinckiaceae</taxon>
        <taxon>Methylocapsa</taxon>
    </lineage>
</organism>
<reference evidence="5 6" key="1">
    <citation type="submission" date="2016-10" db="EMBL/GenBank/DDBJ databases">
        <authorList>
            <person name="de Groot N.N."/>
        </authorList>
    </citation>
    <scope>NUCLEOTIDE SEQUENCE [LARGE SCALE GENOMIC DNA]</scope>
    <source>
        <strain evidence="5 6">NE2</strain>
    </source>
</reference>
<dbReference type="SUPFAM" id="SSF100939">
    <property type="entry name" value="SPOC domain-like"/>
    <property type="match status" value="1"/>
</dbReference>
<evidence type="ECO:0000259" key="4">
    <source>
        <dbReference type="SMART" id="SM00559"/>
    </source>
</evidence>
<feature type="region of interest" description="Disordered" evidence="3">
    <location>
        <begin position="258"/>
        <end position="312"/>
    </location>
</feature>